<dbReference type="InterPro" id="IPR003594">
    <property type="entry name" value="HATPase_dom"/>
</dbReference>
<evidence type="ECO:0000256" key="12">
    <source>
        <dbReference type="ARBA" id="ARBA00023012"/>
    </source>
</evidence>
<keyword evidence="11 14" id="KW-1133">Transmembrane helix</keyword>
<accession>A0A8J2ZKB6</accession>
<dbReference type="Gene3D" id="3.30.450.20">
    <property type="entry name" value="PAS domain"/>
    <property type="match status" value="1"/>
</dbReference>
<dbReference type="AlphaFoldDB" id="A0A8J2ZKB6"/>
<reference evidence="16" key="1">
    <citation type="journal article" date="2014" name="Int. J. Syst. Evol. Microbiol.">
        <title>Complete genome sequence of Corynebacterium casei LMG S-19264T (=DSM 44701T), isolated from a smear-ripened cheese.</title>
        <authorList>
            <consortium name="US DOE Joint Genome Institute (JGI-PGF)"/>
            <person name="Walter F."/>
            <person name="Albersmeier A."/>
            <person name="Kalinowski J."/>
            <person name="Ruckert C."/>
        </authorList>
    </citation>
    <scope>NUCLEOTIDE SEQUENCE</scope>
    <source>
        <strain evidence="16">CGMCC 1.15762</strain>
    </source>
</reference>
<gene>
    <name evidence="16" type="ORF">GCM10011415_24400</name>
</gene>
<evidence type="ECO:0000313" key="17">
    <source>
        <dbReference type="Proteomes" id="UP000617145"/>
    </source>
</evidence>
<evidence type="ECO:0000256" key="4">
    <source>
        <dbReference type="ARBA" id="ARBA00022475"/>
    </source>
</evidence>
<keyword evidence="5" id="KW-0597">Phosphoprotein</keyword>
<dbReference type="PANTHER" id="PTHR24421">
    <property type="entry name" value="NITRATE/NITRITE SENSOR PROTEIN NARX-RELATED"/>
    <property type="match status" value="1"/>
</dbReference>
<dbReference type="SMART" id="SM01049">
    <property type="entry name" value="Cache_2"/>
    <property type="match status" value="1"/>
</dbReference>
<evidence type="ECO:0000256" key="2">
    <source>
        <dbReference type="ARBA" id="ARBA00004651"/>
    </source>
</evidence>
<dbReference type="InterPro" id="IPR036890">
    <property type="entry name" value="HATPase_C_sf"/>
</dbReference>
<evidence type="ECO:0000256" key="3">
    <source>
        <dbReference type="ARBA" id="ARBA00012438"/>
    </source>
</evidence>
<dbReference type="Gene3D" id="3.30.565.10">
    <property type="entry name" value="Histidine kinase-like ATPase, C-terminal domain"/>
    <property type="match status" value="1"/>
</dbReference>
<evidence type="ECO:0000256" key="7">
    <source>
        <dbReference type="ARBA" id="ARBA00022692"/>
    </source>
</evidence>
<dbReference type="InterPro" id="IPR011712">
    <property type="entry name" value="Sig_transdc_His_kin_sub3_dim/P"/>
</dbReference>
<keyword evidence="9 16" id="KW-0418">Kinase</keyword>
<dbReference type="RefSeq" id="WP_188790489.1">
    <property type="nucleotide sequence ID" value="NZ_BMJV01000004.1"/>
</dbReference>
<keyword evidence="12" id="KW-0902">Two-component regulatory system</keyword>
<organism evidence="16 17">
    <name type="scientific">Salipiger pallidus</name>
    <dbReference type="NCBI Taxonomy" id="1775170"/>
    <lineage>
        <taxon>Bacteria</taxon>
        <taxon>Pseudomonadati</taxon>
        <taxon>Pseudomonadota</taxon>
        <taxon>Alphaproteobacteria</taxon>
        <taxon>Rhodobacterales</taxon>
        <taxon>Roseobacteraceae</taxon>
        <taxon>Salipiger</taxon>
    </lineage>
</organism>
<comment type="caution">
    <text evidence="16">The sequence shown here is derived from an EMBL/GenBank/DDBJ whole genome shotgun (WGS) entry which is preliminary data.</text>
</comment>
<reference evidence="16" key="2">
    <citation type="submission" date="2020-09" db="EMBL/GenBank/DDBJ databases">
        <authorList>
            <person name="Sun Q."/>
            <person name="Zhou Y."/>
        </authorList>
    </citation>
    <scope>NUCLEOTIDE SEQUENCE</scope>
    <source>
        <strain evidence="16">CGMCC 1.15762</strain>
    </source>
</reference>
<dbReference type="GO" id="GO:0000155">
    <property type="term" value="F:phosphorelay sensor kinase activity"/>
    <property type="evidence" value="ECO:0007669"/>
    <property type="project" value="InterPro"/>
</dbReference>
<comment type="catalytic activity">
    <reaction evidence="1">
        <text>ATP + protein L-histidine = ADP + protein N-phospho-L-histidine.</text>
        <dbReference type="EC" id="2.7.13.3"/>
    </reaction>
</comment>
<dbReference type="Pfam" id="PF17200">
    <property type="entry name" value="sCache_2"/>
    <property type="match status" value="1"/>
</dbReference>
<evidence type="ECO:0000256" key="13">
    <source>
        <dbReference type="ARBA" id="ARBA00023136"/>
    </source>
</evidence>
<dbReference type="InterPro" id="IPR005467">
    <property type="entry name" value="His_kinase_dom"/>
</dbReference>
<dbReference type="Gene3D" id="1.20.5.1930">
    <property type="match status" value="1"/>
</dbReference>
<evidence type="ECO:0000256" key="9">
    <source>
        <dbReference type="ARBA" id="ARBA00022777"/>
    </source>
</evidence>
<dbReference type="InterPro" id="IPR050482">
    <property type="entry name" value="Sensor_HK_TwoCompSys"/>
</dbReference>
<name>A0A8J2ZKB6_9RHOB</name>
<feature type="transmembrane region" description="Helical" evidence="14">
    <location>
        <begin position="211"/>
        <end position="233"/>
    </location>
</feature>
<keyword evidence="8" id="KW-0547">Nucleotide-binding</keyword>
<keyword evidence="4" id="KW-1003">Cell membrane</keyword>
<dbReference type="EC" id="2.7.13.3" evidence="3"/>
<dbReference type="Proteomes" id="UP000617145">
    <property type="component" value="Unassembled WGS sequence"/>
</dbReference>
<dbReference type="GO" id="GO:0046983">
    <property type="term" value="F:protein dimerization activity"/>
    <property type="evidence" value="ECO:0007669"/>
    <property type="project" value="InterPro"/>
</dbReference>
<evidence type="ECO:0000256" key="14">
    <source>
        <dbReference type="SAM" id="Phobius"/>
    </source>
</evidence>
<evidence type="ECO:0000256" key="6">
    <source>
        <dbReference type="ARBA" id="ARBA00022679"/>
    </source>
</evidence>
<dbReference type="GO" id="GO:0005886">
    <property type="term" value="C:plasma membrane"/>
    <property type="evidence" value="ECO:0007669"/>
    <property type="project" value="UniProtKB-SubCell"/>
</dbReference>
<evidence type="ECO:0000313" key="16">
    <source>
        <dbReference type="EMBL" id="GGG74989.1"/>
    </source>
</evidence>
<keyword evidence="10" id="KW-0067">ATP-binding</keyword>
<dbReference type="PROSITE" id="PS50109">
    <property type="entry name" value="HIS_KIN"/>
    <property type="match status" value="1"/>
</dbReference>
<dbReference type="InterPro" id="IPR033480">
    <property type="entry name" value="sCache_2"/>
</dbReference>
<sequence length="472" mass="52329">MRAILDRLHLSYGQKLFLLASLPLIFAAAAIAVVVAWQSREMADREIRALEIQLIETKKAELRNYVTQARNGFYFIYGGAAPDDEASKREVAQILAAMIYGEDGSFFVYDYDGVNLVSPRHTELIGGDWTGMTDSEGTPITDRLIELARAGSGYHSYLWPKPSTGEEARMITFVLGFQDWQWAVGTGVWIDDIVDQVALARAGVEERVRQTFLYISGITLAALLTVFLSGLVMNLRERRLADAKLKELTQRVFDAQEEERGRVARELHDGISQILVGVKYALDIAKRRVTTGDPRAAEALERGQGNLSGAIQEVRRISRDLRPGVLDDLGLGPAIKALVDDFTTRTGIEASFETVVFRNRIDQEGRIALYRIAQEALTNIERHSEATRVDVDLRGHRKGCTLRISDNGSGIPPAPQEGRRGIGLRNMQERMDQLGGALRVLSSRHGTVIEAQIPLSHLLPPEEGRSQPKASA</sequence>
<dbReference type="Pfam" id="PF07730">
    <property type="entry name" value="HisKA_3"/>
    <property type="match status" value="1"/>
</dbReference>
<evidence type="ECO:0000256" key="8">
    <source>
        <dbReference type="ARBA" id="ARBA00022741"/>
    </source>
</evidence>
<dbReference type="SMART" id="SM00387">
    <property type="entry name" value="HATPase_c"/>
    <property type="match status" value="1"/>
</dbReference>
<evidence type="ECO:0000256" key="11">
    <source>
        <dbReference type="ARBA" id="ARBA00022989"/>
    </source>
</evidence>
<dbReference type="SUPFAM" id="SSF55874">
    <property type="entry name" value="ATPase domain of HSP90 chaperone/DNA topoisomerase II/histidine kinase"/>
    <property type="match status" value="1"/>
</dbReference>
<dbReference type="PANTHER" id="PTHR24421:SF10">
    <property type="entry name" value="NITRATE_NITRITE SENSOR PROTEIN NARQ"/>
    <property type="match status" value="1"/>
</dbReference>
<keyword evidence="13 14" id="KW-0472">Membrane</keyword>
<evidence type="ECO:0000259" key="15">
    <source>
        <dbReference type="PROSITE" id="PS50109"/>
    </source>
</evidence>
<keyword evidence="6" id="KW-0808">Transferase</keyword>
<dbReference type="InterPro" id="IPR017171">
    <property type="entry name" value="Sig_transdc_His_kinase_MctS"/>
</dbReference>
<comment type="subcellular location">
    <subcellularLocation>
        <location evidence="2">Cell membrane</location>
        <topology evidence="2">Multi-pass membrane protein</topology>
    </subcellularLocation>
</comment>
<keyword evidence="7 14" id="KW-0812">Transmembrane</keyword>
<proteinExistence type="predicted"/>
<evidence type="ECO:0000256" key="10">
    <source>
        <dbReference type="ARBA" id="ARBA00022840"/>
    </source>
</evidence>
<dbReference type="EMBL" id="BMJV01000004">
    <property type="protein sequence ID" value="GGG74989.1"/>
    <property type="molecule type" value="Genomic_DNA"/>
</dbReference>
<dbReference type="Pfam" id="PF02518">
    <property type="entry name" value="HATPase_c"/>
    <property type="match status" value="1"/>
</dbReference>
<dbReference type="GO" id="GO:0005524">
    <property type="term" value="F:ATP binding"/>
    <property type="evidence" value="ECO:0007669"/>
    <property type="project" value="UniProtKB-KW"/>
</dbReference>
<feature type="domain" description="Histidine kinase" evidence="15">
    <location>
        <begin position="262"/>
        <end position="457"/>
    </location>
</feature>
<dbReference type="CDD" id="cd16917">
    <property type="entry name" value="HATPase_UhpB-NarQ-NarX-like"/>
    <property type="match status" value="1"/>
</dbReference>
<protein>
    <recommendedName>
        <fullName evidence="3">histidine kinase</fullName>
        <ecNumber evidence="3">2.7.13.3</ecNumber>
    </recommendedName>
</protein>
<feature type="transmembrane region" description="Helical" evidence="14">
    <location>
        <begin position="16"/>
        <end position="37"/>
    </location>
</feature>
<evidence type="ECO:0000256" key="5">
    <source>
        <dbReference type="ARBA" id="ARBA00022553"/>
    </source>
</evidence>
<keyword evidence="17" id="KW-1185">Reference proteome</keyword>
<evidence type="ECO:0000256" key="1">
    <source>
        <dbReference type="ARBA" id="ARBA00000085"/>
    </source>
</evidence>
<dbReference type="PIRSF" id="PIRSF037314">
    <property type="entry name" value="STHK_MctS"/>
    <property type="match status" value="1"/>
</dbReference>